<dbReference type="RefSeq" id="WP_346761823.1">
    <property type="nucleotide sequence ID" value="NZ_JAUJEB010000009.1"/>
</dbReference>
<dbReference type="EMBL" id="JAUJEB010000009">
    <property type="protein sequence ID" value="MDN5216486.1"/>
    <property type="molecule type" value="Genomic_DNA"/>
</dbReference>
<name>A0ABT8LJB6_9BACT</name>
<protein>
    <recommendedName>
        <fullName evidence="3">Lipoprotein</fullName>
    </recommendedName>
</protein>
<gene>
    <name evidence="1" type="ORF">QQ020_30740</name>
</gene>
<dbReference type="Proteomes" id="UP001172083">
    <property type="component" value="Unassembled WGS sequence"/>
</dbReference>
<evidence type="ECO:0000313" key="2">
    <source>
        <dbReference type="Proteomes" id="UP001172083"/>
    </source>
</evidence>
<reference evidence="1" key="1">
    <citation type="submission" date="2023-06" db="EMBL/GenBank/DDBJ databases">
        <title>Genomic of Agaribacillus aureum.</title>
        <authorList>
            <person name="Wang G."/>
        </authorList>
    </citation>
    <scope>NUCLEOTIDE SEQUENCE</scope>
    <source>
        <strain evidence="1">BMA12</strain>
    </source>
</reference>
<comment type="caution">
    <text evidence="1">The sequence shown here is derived from an EMBL/GenBank/DDBJ whole genome shotgun (WGS) entry which is preliminary data.</text>
</comment>
<proteinExistence type="predicted"/>
<evidence type="ECO:0000313" key="1">
    <source>
        <dbReference type="EMBL" id="MDN5216486.1"/>
    </source>
</evidence>
<evidence type="ECO:0008006" key="3">
    <source>
        <dbReference type="Google" id="ProtNLM"/>
    </source>
</evidence>
<accession>A0ABT8LJB6</accession>
<organism evidence="1 2">
    <name type="scientific">Agaribacillus aureus</name>
    <dbReference type="NCBI Taxonomy" id="3051825"/>
    <lineage>
        <taxon>Bacteria</taxon>
        <taxon>Pseudomonadati</taxon>
        <taxon>Bacteroidota</taxon>
        <taxon>Cytophagia</taxon>
        <taxon>Cytophagales</taxon>
        <taxon>Splendidivirgaceae</taxon>
        <taxon>Agaribacillus</taxon>
    </lineage>
</organism>
<keyword evidence="2" id="KW-1185">Reference proteome</keyword>
<sequence length="347" mass="38320">MKKKFKVYFHHCQSVMEYSRTLIMRRFSYLFLFAIVSACGGSDSMEPSITVNPQSLNPTVTLSTSSESAEINPANGGTIILTDTKGNTYRLDIPRYAIVGSDNVTITLTAQETVDNLPERVSFVVGLNLEPASLEFVIPVSLSITIAGTVTDEIIGFHKFQNEQYFIPTTTSSNSQGFASLYGFGEFSVLAIPPALACTESNAQSLHRFIQDLACIQAFYGEDFIEEDETLQNISSNLLDFTISSLQSANDVKTIIKATRNYNAWYLGADATLFSSRLSTVHDLMTTKVGLARDMLNQECVDLTGAGQNTDDVNYDFQQLGSVAGRTRSERFDVFAEVDLDFNNFCQ</sequence>